<dbReference type="RefSeq" id="WP_101394123.1">
    <property type="nucleotide sequence ID" value="NZ_PJNE01000001.1"/>
</dbReference>
<evidence type="ECO:0000256" key="1">
    <source>
        <dbReference type="SAM" id="Coils"/>
    </source>
</evidence>
<protein>
    <submittedName>
        <fullName evidence="3">Uncharacterized protein</fullName>
    </submittedName>
</protein>
<evidence type="ECO:0000313" key="4">
    <source>
        <dbReference type="Proteomes" id="UP000233781"/>
    </source>
</evidence>
<evidence type="ECO:0000313" key="3">
    <source>
        <dbReference type="EMBL" id="PKW25405.1"/>
    </source>
</evidence>
<name>A0A2N3YEX3_9MICO</name>
<dbReference type="EMBL" id="PJNE01000001">
    <property type="protein sequence ID" value="PKW25405.1"/>
    <property type="molecule type" value="Genomic_DNA"/>
</dbReference>
<gene>
    <name evidence="3" type="ORF">ATL31_0193</name>
</gene>
<keyword evidence="1" id="KW-0175">Coiled coil</keyword>
<feature type="coiled-coil region" evidence="1">
    <location>
        <begin position="12"/>
        <end position="39"/>
    </location>
</feature>
<accession>A0A2N3YEX3</accession>
<dbReference type="Proteomes" id="UP000233781">
    <property type="component" value="Unassembled WGS sequence"/>
</dbReference>
<keyword evidence="4" id="KW-1185">Reference proteome</keyword>
<feature type="compositionally biased region" description="Basic and acidic residues" evidence="2">
    <location>
        <begin position="222"/>
        <end position="243"/>
    </location>
</feature>
<organism evidence="3 4">
    <name type="scientific">Phycicoccus duodecadis</name>
    <dbReference type="NCBI Taxonomy" id="173053"/>
    <lineage>
        <taxon>Bacteria</taxon>
        <taxon>Bacillati</taxon>
        <taxon>Actinomycetota</taxon>
        <taxon>Actinomycetes</taxon>
        <taxon>Micrococcales</taxon>
        <taxon>Intrasporangiaceae</taxon>
        <taxon>Phycicoccus</taxon>
    </lineage>
</organism>
<dbReference type="AlphaFoldDB" id="A0A2N3YEX3"/>
<reference evidence="3 4" key="1">
    <citation type="submission" date="2017-12" db="EMBL/GenBank/DDBJ databases">
        <title>Sequencing the genomes of 1000 Actinobacteria strains.</title>
        <authorList>
            <person name="Klenk H.-P."/>
        </authorList>
    </citation>
    <scope>NUCLEOTIDE SEQUENCE [LARGE SCALE GENOMIC DNA]</scope>
    <source>
        <strain evidence="3 4">DSM 12806</strain>
    </source>
</reference>
<sequence length="243" mass="26270">MTTKIDDPTKLVSDAEQEAAEADALIEALEERVREGDDTVTPDQIEAQRGVSRFARLRADAARRKAAAVRETKHDELVAQLREDVAALNEADLGAMAKLYEGLVRDGAKLQSLIEAWHGKRGDLLGRSQALGFDPESPASPVFALVEPPRDAVALAAAQAQGKAPKGAAEHALTVTGGWATVVEGKRARVQAQRAERIDRLRTAEDRARARAAAPASTVSERAADLKRADEMRAEREQIEANR</sequence>
<proteinExistence type="predicted"/>
<evidence type="ECO:0000256" key="2">
    <source>
        <dbReference type="SAM" id="MobiDB-lite"/>
    </source>
</evidence>
<feature type="region of interest" description="Disordered" evidence="2">
    <location>
        <begin position="203"/>
        <end position="243"/>
    </location>
</feature>
<comment type="caution">
    <text evidence="3">The sequence shown here is derived from an EMBL/GenBank/DDBJ whole genome shotgun (WGS) entry which is preliminary data.</text>
</comment>